<dbReference type="PROSITE" id="PS00478">
    <property type="entry name" value="LIM_DOMAIN_1"/>
    <property type="match status" value="1"/>
</dbReference>
<reference evidence="7" key="2">
    <citation type="submission" date="2014-03" db="EMBL/GenBank/DDBJ databases">
        <authorList>
            <person name="Genoscope - CEA"/>
        </authorList>
    </citation>
    <scope>NUCLEOTIDE SEQUENCE</scope>
</reference>
<dbReference type="SUPFAM" id="SSF57716">
    <property type="entry name" value="Glucocorticoid receptor-like (DNA-binding domain)"/>
    <property type="match status" value="2"/>
</dbReference>
<dbReference type="CDD" id="cd09485">
    <property type="entry name" value="LIM_Eplin_alpha_beta"/>
    <property type="match status" value="1"/>
</dbReference>
<dbReference type="PROSITE" id="PS50023">
    <property type="entry name" value="LIM_DOMAIN_2"/>
    <property type="match status" value="1"/>
</dbReference>
<feature type="region of interest" description="Disordered" evidence="5">
    <location>
        <begin position="107"/>
        <end position="164"/>
    </location>
</feature>
<name>A0A060XQR8_ONCMY</name>
<evidence type="ECO:0000256" key="4">
    <source>
        <dbReference type="PROSITE-ProRule" id="PRU00125"/>
    </source>
</evidence>
<feature type="compositionally biased region" description="Polar residues" evidence="5">
    <location>
        <begin position="550"/>
        <end position="563"/>
    </location>
</feature>
<feature type="region of interest" description="Disordered" evidence="5">
    <location>
        <begin position="487"/>
        <end position="688"/>
    </location>
</feature>
<evidence type="ECO:0000256" key="5">
    <source>
        <dbReference type="SAM" id="MobiDB-lite"/>
    </source>
</evidence>
<organism evidence="7 8">
    <name type="scientific">Oncorhynchus mykiss</name>
    <name type="common">Rainbow trout</name>
    <name type="synonym">Salmo gairdneri</name>
    <dbReference type="NCBI Taxonomy" id="8022"/>
    <lineage>
        <taxon>Eukaryota</taxon>
        <taxon>Metazoa</taxon>
        <taxon>Chordata</taxon>
        <taxon>Craniata</taxon>
        <taxon>Vertebrata</taxon>
        <taxon>Euteleostomi</taxon>
        <taxon>Actinopterygii</taxon>
        <taxon>Neopterygii</taxon>
        <taxon>Teleostei</taxon>
        <taxon>Protacanthopterygii</taxon>
        <taxon>Salmoniformes</taxon>
        <taxon>Salmonidae</taxon>
        <taxon>Salmoninae</taxon>
        <taxon>Oncorhynchus</taxon>
    </lineage>
</organism>
<dbReference type="SMART" id="SM00132">
    <property type="entry name" value="LIM"/>
    <property type="match status" value="1"/>
</dbReference>
<dbReference type="Gene3D" id="2.10.110.10">
    <property type="entry name" value="Cysteine Rich Protein"/>
    <property type="match status" value="1"/>
</dbReference>
<keyword evidence="3 4" id="KW-0440">LIM domain</keyword>
<evidence type="ECO:0000256" key="3">
    <source>
        <dbReference type="ARBA" id="ARBA00023038"/>
    </source>
</evidence>
<dbReference type="InterPro" id="IPR001781">
    <property type="entry name" value="Znf_LIM"/>
</dbReference>
<feature type="compositionally biased region" description="Basic and acidic residues" evidence="5">
    <location>
        <begin position="141"/>
        <end position="155"/>
    </location>
</feature>
<feature type="region of interest" description="Disordered" evidence="5">
    <location>
        <begin position="289"/>
        <end position="320"/>
    </location>
</feature>
<keyword evidence="2 4" id="KW-0862">Zinc</keyword>
<feature type="compositionally biased region" description="Basic and acidic residues" evidence="5">
    <location>
        <begin position="595"/>
        <end position="633"/>
    </location>
</feature>
<sequence>MAIAPFSRRQWASHSLRVTANELSIVGTRGRNNAIAERFSKYQLAAEEGNSERKKAAADPLPPTLRSGNLSVLKKWWEQPVQSSATSCAPLPHTTHTRCLLPLNPKAKHQIQPQATQAQPPLSPDPDTSPTAAEDQAGPGMERRLQQRDPERQEAVEEVPCVPSEKPNIPLNHLKMMFEKGENQQNKVRLPEAEVLWFIRQLVCVSSIVPVLEGKVSCSPGVRALLGLVMLPVTCTAMTNYRQTKTYVRSMESMPLRDRMAMYQAAVSKTEVLSSSVNSDQLDSGLLCSNKQKENVPPGSGVMGSDSEPNSRKASSTESNGNYFGPPLHFTKSIFLFSHVTAGSSIGTSSVSSTQNDQAQPKNPRSFCLPAQESCVSCQKTVYPLERLVANQQVFHNTCFRCSHCNTKLSLGTYASLHSLVYCKPHFCQLFKAKGNYDEGFGLRPHKELWETKGESGAGEEQLTEQTTEESPLAKVNVVTASLETRTQISTEKDKPVETRRLKISWPPRTEGDGEGGNMGSSPTSEGSSGGRPSRAKWPPEGDSAFPDQSPESTERSTLCRSSSLKERSQPFSLASPSHAPAPAASQTANPEPELLERMSSLEDREPELASKTPLKENHHESLESKEEQGAKEDWDEEEKMEGEDGEGLPSQNCHTALSEIVTPPSSPEAEPRPKTNPMSQDVGFWDGKEAVSVEDMIKRNRYYEEDEDEED</sequence>
<feature type="compositionally biased region" description="Acidic residues" evidence="5">
    <location>
        <begin position="634"/>
        <end position="647"/>
    </location>
</feature>
<dbReference type="Proteomes" id="UP000193380">
    <property type="component" value="Unassembled WGS sequence"/>
</dbReference>
<feature type="compositionally biased region" description="Low complexity" evidence="5">
    <location>
        <begin position="460"/>
        <end position="470"/>
    </location>
</feature>
<evidence type="ECO:0000256" key="1">
    <source>
        <dbReference type="ARBA" id="ARBA00022723"/>
    </source>
</evidence>
<feature type="compositionally biased region" description="Low complexity" evidence="5">
    <location>
        <begin position="571"/>
        <end position="591"/>
    </location>
</feature>
<keyword evidence="1 4" id="KW-0479">Metal-binding</keyword>
<dbReference type="PANTHER" id="PTHR24206">
    <property type="entry name" value="OS06G0237300 PROTEIN"/>
    <property type="match status" value="1"/>
</dbReference>
<evidence type="ECO:0000313" key="8">
    <source>
        <dbReference type="Proteomes" id="UP000193380"/>
    </source>
</evidence>
<reference evidence="7" key="1">
    <citation type="journal article" date="2014" name="Nat. Commun.">
        <title>The rainbow trout genome provides novel insights into evolution after whole-genome duplication in vertebrates.</title>
        <authorList>
            <person name="Berthelot C."/>
            <person name="Brunet F."/>
            <person name="Chalopin D."/>
            <person name="Juanchich A."/>
            <person name="Bernard M."/>
            <person name="Noel B."/>
            <person name="Bento P."/>
            <person name="Da Silva C."/>
            <person name="Labadie K."/>
            <person name="Alberti A."/>
            <person name="Aury J.M."/>
            <person name="Louis A."/>
            <person name="Dehais P."/>
            <person name="Bardou P."/>
            <person name="Montfort J."/>
            <person name="Klopp C."/>
            <person name="Cabau C."/>
            <person name="Gaspin C."/>
            <person name="Thorgaard G.H."/>
            <person name="Boussaha M."/>
            <person name="Quillet E."/>
            <person name="Guyomard R."/>
            <person name="Galiana D."/>
            <person name="Bobe J."/>
            <person name="Volff J.N."/>
            <person name="Genet C."/>
            <person name="Wincker P."/>
            <person name="Jaillon O."/>
            <person name="Roest Crollius H."/>
            <person name="Guiguen Y."/>
        </authorList>
    </citation>
    <scope>NUCLEOTIDE SEQUENCE [LARGE SCALE GENOMIC DNA]</scope>
</reference>
<evidence type="ECO:0000259" key="6">
    <source>
        <dbReference type="PROSITE" id="PS50023"/>
    </source>
</evidence>
<dbReference type="GO" id="GO:0046872">
    <property type="term" value="F:metal ion binding"/>
    <property type="evidence" value="ECO:0007669"/>
    <property type="project" value="UniProtKB-KW"/>
</dbReference>
<feature type="region of interest" description="Disordered" evidence="5">
    <location>
        <begin position="452"/>
        <end position="473"/>
    </location>
</feature>
<protein>
    <recommendedName>
        <fullName evidence="6">LIM zinc-binding domain-containing protein</fullName>
    </recommendedName>
</protein>
<feature type="compositionally biased region" description="Basic and acidic residues" evidence="5">
    <location>
        <begin position="491"/>
        <end position="501"/>
    </location>
</feature>
<dbReference type="STRING" id="8022.A0A060XQR8"/>
<dbReference type="Pfam" id="PF00412">
    <property type="entry name" value="LIM"/>
    <property type="match status" value="1"/>
</dbReference>
<dbReference type="PaxDb" id="8022-A0A060XQR8"/>
<evidence type="ECO:0000256" key="2">
    <source>
        <dbReference type="ARBA" id="ARBA00022833"/>
    </source>
</evidence>
<dbReference type="EMBL" id="FR905855">
    <property type="protein sequence ID" value="CDQ81851.1"/>
    <property type="molecule type" value="Genomic_DNA"/>
</dbReference>
<feature type="domain" description="LIM zinc-binding" evidence="6">
    <location>
        <begin position="373"/>
        <end position="433"/>
    </location>
</feature>
<proteinExistence type="predicted"/>
<dbReference type="InterPro" id="IPR028740">
    <property type="entry name" value="EPLIN_Lim_dom"/>
</dbReference>
<feature type="compositionally biased region" description="Low complexity" evidence="5">
    <location>
        <begin position="110"/>
        <end position="131"/>
    </location>
</feature>
<gene>
    <name evidence="7" type="ORF">GSONMT00017504001</name>
</gene>
<dbReference type="AlphaFoldDB" id="A0A060XQR8"/>
<accession>A0A060XQR8</accession>
<feature type="compositionally biased region" description="Low complexity" evidence="5">
    <location>
        <begin position="520"/>
        <end position="533"/>
    </location>
</feature>
<evidence type="ECO:0000313" key="7">
    <source>
        <dbReference type="EMBL" id="CDQ81851.1"/>
    </source>
</evidence>
<dbReference type="FunFam" id="2.10.110.10:FF:000002">
    <property type="entry name" value="LIM domain and actin-binding 1"/>
    <property type="match status" value="1"/>
</dbReference>